<evidence type="ECO:0000313" key="1">
    <source>
        <dbReference type="Proteomes" id="UP001652625"/>
    </source>
</evidence>
<organism evidence="1 2">
    <name type="scientific">Hydra vulgaris</name>
    <name type="common">Hydra</name>
    <name type="synonym">Hydra attenuata</name>
    <dbReference type="NCBI Taxonomy" id="6087"/>
    <lineage>
        <taxon>Eukaryota</taxon>
        <taxon>Metazoa</taxon>
        <taxon>Cnidaria</taxon>
        <taxon>Hydrozoa</taxon>
        <taxon>Hydroidolina</taxon>
        <taxon>Anthoathecata</taxon>
        <taxon>Aplanulata</taxon>
        <taxon>Hydridae</taxon>
        <taxon>Hydra</taxon>
    </lineage>
</organism>
<gene>
    <name evidence="2" type="primary">LOC136088282</name>
</gene>
<protein>
    <submittedName>
        <fullName evidence="2">SCAN domain-containing protein 3-like</fullName>
    </submittedName>
</protein>
<sequence>MQYQEELAEMQNGKSVKTLFNIKGSMARFFEKTKIKYPSITECARKLLLPFPSSYLAECRFSAITDLLLKRNRLDITQQGDLIMKLTKLEPNVKFLCNQHQAQGSH</sequence>
<dbReference type="RefSeq" id="XP_065668043.1">
    <property type="nucleotide sequence ID" value="XM_065811971.1"/>
</dbReference>
<evidence type="ECO:0000313" key="2">
    <source>
        <dbReference type="RefSeq" id="XP_065668043.1"/>
    </source>
</evidence>
<keyword evidence="1" id="KW-1185">Reference proteome</keyword>
<accession>A0ABM4D1D4</accession>
<reference evidence="2" key="1">
    <citation type="submission" date="2025-08" db="UniProtKB">
        <authorList>
            <consortium name="RefSeq"/>
        </authorList>
    </citation>
    <scope>IDENTIFICATION</scope>
</reference>
<name>A0ABM4D1D4_HYDVU</name>
<proteinExistence type="predicted"/>
<dbReference type="PANTHER" id="PTHR45913:SF19">
    <property type="entry name" value="LOW QUALITY PROTEIN: ZINC FINGER BED DOMAIN-CONTAINING PROTEIN 5-LIKE"/>
    <property type="match status" value="1"/>
</dbReference>
<dbReference type="PANTHER" id="PTHR45913">
    <property type="entry name" value="EPM2A-INTERACTING PROTEIN 1"/>
    <property type="match status" value="1"/>
</dbReference>
<dbReference type="Proteomes" id="UP001652625">
    <property type="component" value="Chromosome 12"/>
</dbReference>
<dbReference type="GeneID" id="136088282"/>